<dbReference type="FunFam" id="2.60.40.640:FF:000009">
    <property type="entry name" value="Down syndrome critical region protein 3"/>
    <property type="match status" value="1"/>
</dbReference>
<name>Q9LP69_ARATH</name>
<comment type="subunit">
    <text evidence="6">Component of the commander complex that is essential for endosomal recycling of transmembrane cargos; the commander complex is composed of the CCC subcomplex and the retriever subcomplex. Component of the heterotrimeric retriever complex consisting of VPS26C, VPS29 and VPS35L; within the complex interacts with VPS35L. Interacts with SNX17 (via C-terminus); the interaction is direct and associates SNX17 with the retriever complex. Interacts with SNX31; the interaction is direct.</text>
</comment>
<evidence type="ECO:0000256" key="4">
    <source>
        <dbReference type="ARBA" id="ARBA00067597"/>
    </source>
</evidence>
<evidence type="ECO:0000256" key="5">
    <source>
        <dbReference type="ARBA" id="ARBA00093280"/>
    </source>
</evidence>
<evidence type="ECO:0000256" key="1">
    <source>
        <dbReference type="ARBA" id="ARBA00004177"/>
    </source>
</evidence>
<dbReference type="PIR" id="C96525">
    <property type="entry name" value="C96525"/>
</dbReference>
<accession>Q9LP69</accession>
<reference evidence="7" key="2">
    <citation type="submission" date="2000-02" db="EMBL/GenBank/DDBJ databases">
        <title>Genomic sequence for Arabidopsis thaliana BAC T1N15 from chromosome I.</title>
        <authorList>
            <person name="Chao Q."/>
            <person name="Brooks S."/>
            <person name="Buehler E."/>
            <person name="Johnson-Hopson C."/>
            <person name="Khan S."/>
            <person name="Kim C."/>
            <person name="Shinn P."/>
            <person name="Altafi H."/>
            <person name="Bei Q."/>
            <person name="Chin C."/>
            <person name="Chiou J."/>
            <person name="Choi E."/>
            <person name="Conn L."/>
            <person name="Conway A."/>
            <person name="Gonzales A."/>
            <person name="Hansen N."/>
            <person name="Howng B."/>
            <person name="Koo T."/>
            <person name="Lam B."/>
            <person name="Lee J."/>
            <person name="Lenz C."/>
            <person name="Li J."/>
            <person name="Liu A."/>
            <person name="Liu K."/>
            <person name="Liu S."/>
            <person name="Mukharsky N."/>
            <person name="Nguyen M."/>
            <person name="Palm C."/>
            <person name="Pham P."/>
            <person name="Sakano H."/>
            <person name="Schwartz J."/>
            <person name="Southwick A."/>
            <person name="Thaveri A."/>
            <person name="Toriumi M."/>
            <person name="Vaysberg M."/>
            <person name="Yu G."/>
            <person name="Federspiel N.A."/>
            <person name="Theologis A."/>
            <person name="Ecker J.R."/>
        </authorList>
    </citation>
    <scope>NUCLEOTIDE SEQUENCE</scope>
</reference>
<comment type="subcellular location">
    <subcellularLocation>
        <location evidence="1">Endosome</location>
    </subcellularLocation>
</comment>
<proteinExistence type="inferred from homology"/>
<dbReference type="AlphaFoldDB" id="Q9LP69"/>
<dbReference type="InterPro" id="IPR028934">
    <property type="entry name" value="Vps26-related"/>
</dbReference>
<reference key="1">
    <citation type="journal article" date="2000" name="Nature">
        <title>Sequence and analysis of chromosome 1 of the plant Arabidopsis thaliana.</title>
        <authorList>
            <person name="Theologis A."/>
            <person name="Ecker J.R."/>
            <person name="Palm C.J."/>
            <person name="Federspiel N.A."/>
            <person name="Kaul S."/>
            <person name="White O."/>
            <person name="Alonso J."/>
            <person name="Altafi H."/>
            <person name="Araujo R."/>
            <person name="Bowman C.L."/>
            <person name="Brooks S.Y."/>
            <person name="Buehler E."/>
            <person name="Chan A."/>
            <person name="Chao Q."/>
            <person name="Chen H."/>
            <person name="Cheuk R.F."/>
            <person name="Chin C.W."/>
            <person name="Chung M.K."/>
            <person name="Conn L."/>
            <person name="Conway A.B."/>
            <person name="Conway A.R."/>
            <person name="Creasy T.H."/>
            <person name="Dewar K."/>
            <person name="Dunn P."/>
            <person name="Etgu P."/>
            <person name="Feldblyum T.V."/>
            <person name="Feng J."/>
            <person name="Fong B."/>
            <person name="Fujii C.Y."/>
            <person name="Gill J.E."/>
            <person name="Goldsmith A.D."/>
            <person name="Haas B."/>
            <person name="Hansen N.F."/>
            <person name="Hughes B."/>
            <person name="Huizar L."/>
            <person name="Hunter J.L."/>
            <person name="Jenkins J."/>
            <person name="Johnson-Hopson C."/>
            <person name="Khan S."/>
            <person name="Khaykin E."/>
            <person name="Kim C.J."/>
            <person name="Koo H.L."/>
            <person name="Kremenetskaia I."/>
            <person name="Kurtz D.B."/>
            <person name="Kwan A."/>
            <person name="Lam B."/>
            <person name="Langin-Hooper S."/>
            <person name="Lee A."/>
            <person name="Lee J.M."/>
            <person name="Lenz C.A."/>
            <person name="Li J.H."/>
            <person name="Li Y."/>
            <person name="Lin X."/>
            <person name="Liu S.X."/>
            <person name="Liu Z.A."/>
            <person name="Luros J.S."/>
            <person name="Maiti R."/>
            <person name="Marziali A."/>
            <person name="Militscher J."/>
            <person name="Miranda M."/>
            <person name="Nguyen M."/>
            <person name="Nierman W.C."/>
            <person name="Osborne B.I."/>
            <person name="Pai G."/>
            <person name="Peterson J."/>
            <person name="Pham P.K."/>
            <person name="Rizzo M."/>
            <person name="Rooney T."/>
            <person name="Rowley D."/>
            <person name="Sakano H."/>
            <person name="Salzberg S.L."/>
            <person name="Schwartz J.R."/>
            <person name="Shinn P."/>
            <person name="Southwick A.M."/>
            <person name="Sun H."/>
            <person name="Tallon L.J."/>
            <person name="Tambunga G."/>
            <person name="Toriumi M.J."/>
            <person name="Town C.D."/>
            <person name="Utterback T."/>
            <person name="Van Aken S."/>
            <person name="Vaysberg M."/>
            <person name="Vysotskaia V.S."/>
            <person name="Walker M."/>
            <person name="Wu D."/>
            <person name="Yu G."/>
            <person name="Fraser C.M."/>
            <person name="Venter J.C."/>
            <person name="Davis R.W."/>
        </authorList>
    </citation>
    <scope>NUCLEOTIDE SEQUENCE [LARGE SCALE GENOMIC DNA]</scope>
    <source>
        <strain>cv. Columbia</strain>
    </source>
</reference>
<evidence type="ECO:0000313" key="7">
    <source>
        <dbReference type="EMBL" id="AAF79712.1"/>
    </source>
</evidence>
<dbReference type="FunFam" id="2.60.40.640:FF:000023">
    <property type="entry name" value="Vacuolar protein sorting-associated protein 26"/>
    <property type="match status" value="1"/>
</dbReference>
<evidence type="ECO:0000256" key="6">
    <source>
        <dbReference type="ARBA" id="ARBA00093474"/>
    </source>
</evidence>
<sequence length="460" mass="51903">MATATTVNVKLSRSNRIYRSSVFFEFNQEPVEGKIVIKSATSISHQAIRLSVNGSVNLQVRGGSAGVIESFYGVIKPIQIVKKTIEVKSSGKIPPGTTEIPFSLNLREPGEGIVEKFYETFHGTNINIQYLLTADIPRGYLHKPLSATMEFIIESGRGTLSCFVGVYRINMDCFVMFFLGFWLKLTFPSGLFLRKLSSSTSLKTHRDIRCCLILRQDPLSGELTVEASSVPITSIDIHLLRVESIIVGERIVTETSLIQSTQIADGDVCRNMTLPIYVLLPRLLMCPSVFAGPFSVEFKVCITISFKSKLAKAQPKSDPTAPRLWVRKTFFLCFYAYDLNHRIDDSCYIFSDGAGEITAGTCPDKARSVQLLKNKLTYMVNTCFSYAYTWLCSRMLPSLLCLANISGLKRVCVYKSRFYYPAQCLLLCRLQDVPRRTKDPNQIYYVLKRERRLKTHGLKR</sequence>
<evidence type="ECO:0000256" key="3">
    <source>
        <dbReference type="ARBA" id="ARBA00022753"/>
    </source>
</evidence>
<keyword evidence="3" id="KW-0967">Endosome</keyword>
<reference evidence="7" key="3">
    <citation type="submission" date="2000-06" db="EMBL/GenBank/DDBJ databases">
        <authorList>
            <person name="Cheuk R."/>
            <person name="Shinn P."/>
            <person name="Brooks S."/>
            <person name="Buehler E."/>
            <person name="Chao Q."/>
            <person name="Johnson-Hopson C."/>
            <person name="Khan S."/>
            <person name="Kim C."/>
            <person name="Altafi H."/>
            <person name="Bei B."/>
            <person name="Chin C."/>
            <person name="Chiou J."/>
            <person name="Choi E."/>
            <person name="Conn L."/>
            <person name="Conway A."/>
            <person name="Gonzalez A."/>
            <person name="Hansen N."/>
            <person name="Howing B."/>
            <person name="Koo T."/>
            <person name="Lam B."/>
            <person name="Lee J."/>
            <person name="Lenz C."/>
            <person name="Li J."/>
            <person name="Liu A."/>
            <person name="Liu J."/>
            <person name="Liu S."/>
            <person name="Mukharsky N."/>
            <person name="Nguyen M."/>
            <person name="Palm C."/>
            <person name="Pham P."/>
            <person name="Sakano H."/>
            <person name="Schwartz J."/>
            <person name="Southwick A."/>
            <person name="Thaveri A."/>
            <person name="Toriumi M."/>
            <person name="Vaysberg M."/>
            <person name="Yu G."/>
            <person name="Davis R."/>
            <person name="Federspiel N."/>
            <person name="Theologis A."/>
            <person name="Ecker J."/>
        </authorList>
    </citation>
    <scope>NUCLEOTIDE SEQUENCE</scope>
</reference>
<dbReference type="GO" id="GO:0005768">
    <property type="term" value="C:endosome"/>
    <property type="evidence" value="ECO:0007669"/>
    <property type="project" value="UniProtKB-SubCell"/>
</dbReference>
<dbReference type="PANTHER" id="PTHR12233">
    <property type="entry name" value="VACUOLAR PROTEIN SORTING 26 RELATED"/>
    <property type="match status" value="1"/>
</dbReference>
<dbReference type="InterPro" id="IPR014752">
    <property type="entry name" value="Arrestin-like_C"/>
</dbReference>
<protein>
    <recommendedName>
        <fullName evidence="4">Vacuolar protein sorting-associated protein 26C</fullName>
    </recommendedName>
</protein>
<dbReference type="Pfam" id="PF03643">
    <property type="entry name" value="Vps26"/>
    <property type="match status" value="2"/>
</dbReference>
<dbReference type="EMBL" id="AC020889">
    <property type="protein sequence ID" value="AAF79712.1"/>
    <property type="molecule type" value="Genomic_DNA"/>
</dbReference>
<dbReference type="Gene3D" id="2.60.40.640">
    <property type="match status" value="2"/>
</dbReference>
<dbReference type="ExpressionAtlas" id="Q9LP69">
    <property type="expression patterns" value="baseline and differential"/>
</dbReference>
<evidence type="ECO:0000256" key="2">
    <source>
        <dbReference type="ARBA" id="ARBA00009100"/>
    </source>
</evidence>
<comment type="function">
    <text evidence="5">Component of the commander complex that is essential for endosomal recycling of transmembrane cargos; the commander complex is composed of the CCC subcomplex and the retriever subcomplex. Component of the retriever complex, which is a heterotrimeric complex related to retromer cargo-selective complex (CSC) and essential for retromer-independent retrieval and recycling of numerous cargos such as integrin alpha-5/beta-1 (ITGA5:ITGB1). The recruitment of the retriever complex to the endosomal membrane involves CCC and WASH complexes. In the endosomes, drives the retriever and recycling of NxxY-motif-containing cargo proteins by coupling to SNX17, a cargo essential for the homeostatic maintenance of numerous cell surface proteins associated with processes that include cell migration, cell adhesion, nutrient supply and cell signaling.</text>
</comment>
<comment type="similarity">
    <text evidence="2">Belongs to the VPS26 family.</text>
</comment>
<organism evidence="7">
    <name type="scientific">Arabidopsis thaliana</name>
    <name type="common">Mouse-ear cress</name>
    <dbReference type="NCBI Taxonomy" id="3702"/>
    <lineage>
        <taxon>Eukaryota</taxon>
        <taxon>Viridiplantae</taxon>
        <taxon>Streptophyta</taxon>
        <taxon>Embryophyta</taxon>
        <taxon>Tracheophyta</taxon>
        <taxon>Spermatophyta</taxon>
        <taxon>Magnoliopsida</taxon>
        <taxon>eudicotyledons</taxon>
        <taxon>Gunneridae</taxon>
        <taxon>Pentapetalae</taxon>
        <taxon>rosids</taxon>
        <taxon>malvids</taxon>
        <taxon>Brassicales</taxon>
        <taxon>Brassicaceae</taxon>
        <taxon>Camelineae</taxon>
        <taxon>Arabidopsis</taxon>
    </lineage>
</organism>
<dbReference type="GO" id="GO:0006886">
    <property type="term" value="P:intracellular protein transport"/>
    <property type="evidence" value="ECO:0007669"/>
    <property type="project" value="InterPro"/>
</dbReference>